<evidence type="ECO:0000313" key="1">
    <source>
        <dbReference type="EMBL" id="KAJ8631223.1"/>
    </source>
</evidence>
<sequence length="816" mass="92169">METKQILPLHTLRIERTRATLNRVFLLVHSLMLLALLYYRASWFFFFLTSHSHTWTFTLTWFLLLTSELTLSFIWLLGAAYRWRPVSRTAFPERLSDDSQLPGIDVFICTADPAKEPPLDVMNTVVSAMALDYPTEKLWVYLSDDGGADITLYAMRKAFSFAMVWLPFCRKYGVRTRSPNAYFSKEIEEDDGLIRRGEFCSEREKMKFMYEAFKEQVRSANEMGLIEDYKLREKAKADHAPLIEVIGQNGLEDHDKMPHLVYVRREKRPTHPHNFKAGALNVLLRVSSSLSNGSYILVLDCDMYSNDPASAKAAMCFHLDPTLSSSLAFVQFPQMFHNISPTDIYCGQFREVFKVWWYGSDGLNGPNLSGTCFYIKREALYGTAPGLDLPKDLIQRRQWFGHSNELLRTLRSDYKCNVENALQSNGLLQEAHLLASCNYEQGTKWGKQVGFCYDSVAEDYMTGFLLHCRGWNSVYYDPPRPQFLGSTPNNLNDCLVQYKRWSSGLLEVTFSRYCPLTYGIMSGHSILHTMCISYWAFLPLYSIFALCYATVPQLGLLNGISLYPEVSDPWFALFATVFISGSFQHLFEVLHTGGSFRMWWNELRIWMIRSVSSNFFGCLDIATRFIGVKRVDFGLTSKVTVEDKVDQYAKGVFDFRGAGLILVPVVTGSILNMAALIGGVGRVIVEGNYSALMLGDGSDDSVQSSAAMWGQPNPKNRSLPAIFFLSGSCAGVQQHSDASSAVLAIFFSGETRSPLLLSSPVTARSSDKDRSSFSPPVDQLVFFSGRSTSPIAALWFLHDDESSSAAIRTSFFFVLF</sequence>
<keyword evidence="2" id="KW-1185">Reference proteome</keyword>
<evidence type="ECO:0000313" key="2">
    <source>
        <dbReference type="Proteomes" id="UP001234297"/>
    </source>
</evidence>
<name>A0ACC2LD23_PERAE</name>
<protein>
    <submittedName>
        <fullName evidence="1">Uncharacterized protein</fullName>
    </submittedName>
</protein>
<comment type="caution">
    <text evidence="1">The sequence shown here is derived from an EMBL/GenBank/DDBJ whole genome shotgun (WGS) entry which is preliminary data.</text>
</comment>
<dbReference type="EMBL" id="CM056815">
    <property type="protein sequence ID" value="KAJ8631223.1"/>
    <property type="molecule type" value="Genomic_DNA"/>
</dbReference>
<dbReference type="Proteomes" id="UP001234297">
    <property type="component" value="Chromosome 7"/>
</dbReference>
<organism evidence="1 2">
    <name type="scientific">Persea americana</name>
    <name type="common">Avocado</name>
    <dbReference type="NCBI Taxonomy" id="3435"/>
    <lineage>
        <taxon>Eukaryota</taxon>
        <taxon>Viridiplantae</taxon>
        <taxon>Streptophyta</taxon>
        <taxon>Embryophyta</taxon>
        <taxon>Tracheophyta</taxon>
        <taxon>Spermatophyta</taxon>
        <taxon>Magnoliopsida</taxon>
        <taxon>Magnoliidae</taxon>
        <taxon>Laurales</taxon>
        <taxon>Lauraceae</taxon>
        <taxon>Persea</taxon>
    </lineage>
</organism>
<accession>A0ACC2LD23</accession>
<proteinExistence type="predicted"/>
<gene>
    <name evidence="1" type="ORF">MRB53_024546</name>
</gene>
<reference evidence="1 2" key="1">
    <citation type="journal article" date="2022" name="Hortic Res">
        <title>A haplotype resolved chromosomal level avocado genome allows analysis of novel avocado genes.</title>
        <authorList>
            <person name="Nath O."/>
            <person name="Fletcher S.J."/>
            <person name="Hayward A."/>
            <person name="Shaw L.M."/>
            <person name="Masouleh A.K."/>
            <person name="Furtado A."/>
            <person name="Henry R.J."/>
            <person name="Mitter N."/>
        </authorList>
    </citation>
    <scope>NUCLEOTIDE SEQUENCE [LARGE SCALE GENOMIC DNA]</scope>
    <source>
        <strain evidence="2">cv. Hass</strain>
    </source>
</reference>